<dbReference type="AlphaFoldDB" id="A0A8H5GP45"/>
<protein>
    <recommendedName>
        <fullName evidence="3">F-box domain-containing protein</fullName>
    </recommendedName>
</protein>
<dbReference type="InterPro" id="IPR032675">
    <property type="entry name" value="LRR_dom_sf"/>
</dbReference>
<sequence length="546" mass="62120">MTYSSCQDKNQFVLRVDLEPNSNDLEQLRLGVIPTQAQAIQISQFLHDAANDLLELEARVEALRKHMDLKRSLLAPVYRLPDDILVEIFSYEFSHFPVDRTCPNRAFVSVCTRWRRVALSTPTLWATYVIDLSRMQDRYRDGLTNIMALKLYLARSKESLFSISFVDSRNSTSMGYHYTYDHFQEFLLLLVKELHRWKHLAFDNVNSQWQIPDALTRSILTAESFPQLRTFYCSSADVPKSVLAAILKGSPNLNRLKILTLPEPGSTLISANSGITQLQLWAGPCSAIDEVFKAPERCPHLESLFYLLSEVESSEVSFQPQMLYTVRDLTLEVIGNREIVNREHNLLARLMSSFTLPSLKTLTFRSLSYPAFTAYWQCDVFEGFFHRSMCSLTSLRLLSMGITDLDTVSLLQCTPTLVELEISEAPAPSKPFVTIHLLETLHSLDFQASTLIDSSEPLVPKLKSLTLHVRGPHFNDTAFVDMILSRSESRSNGIECLRSVTLRLEGRLMEGKAAYQLRSLGNMMIVTLSDGQVPSPHRHWTASWIE</sequence>
<proteinExistence type="predicted"/>
<dbReference type="OrthoDB" id="3022400at2759"/>
<dbReference type="Gene3D" id="1.20.1280.50">
    <property type="match status" value="1"/>
</dbReference>
<organism evidence="1 2">
    <name type="scientific">Tetrapyrgos nigripes</name>
    <dbReference type="NCBI Taxonomy" id="182062"/>
    <lineage>
        <taxon>Eukaryota</taxon>
        <taxon>Fungi</taxon>
        <taxon>Dikarya</taxon>
        <taxon>Basidiomycota</taxon>
        <taxon>Agaricomycotina</taxon>
        <taxon>Agaricomycetes</taxon>
        <taxon>Agaricomycetidae</taxon>
        <taxon>Agaricales</taxon>
        <taxon>Marasmiineae</taxon>
        <taxon>Marasmiaceae</taxon>
        <taxon>Tetrapyrgos</taxon>
    </lineage>
</organism>
<evidence type="ECO:0000313" key="2">
    <source>
        <dbReference type="Proteomes" id="UP000559256"/>
    </source>
</evidence>
<dbReference type="PANTHER" id="PTHR38926">
    <property type="entry name" value="F-BOX DOMAIN CONTAINING PROTEIN, EXPRESSED"/>
    <property type="match status" value="1"/>
</dbReference>
<name>A0A8H5GP45_9AGAR</name>
<evidence type="ECO:0008006" key="3">
    <source>
        <dbReference type="Google" id="ProtNLM"/>
    </source>
</evidence>
<dbReference type="PANTHER" id="PTHR38926:SF72">
    <property type="entry name" value="IM:7136021-RELATED"/>
    <property type="match status" value="1"/>
</dbReference>
<dbReference type="SUPFAM" id="SSF52047">
    <property type="entry name" value="RNI-like"/>
    <property type="match status" value="1"/>
</dbReference>
<evidence type="ECO:0000313" key="1">
    <source>
        <dbReference type="EMBL" id="KAF5368488.1"/>
    </source>
</evidence>
<gene>
    <name evidence="1" type="ORF">D9758_002394</name>
</gene>
<accession>A0A8H5GP45</accession>
<reference evidence="1 2" key="1">
    <citation type="journal article" date="2020" name="ISME J.">
        <title>Uncovering the hidden diversity of litter-decomposition mechanisms in mushroom-forming fungi.</title>
        <authorList>
            <person name="Floudas D."/>
            <person name="Bentzer J."/>
            <person name="Ahren D."/>
            <person name="Johansson T."/>
            <person name="Persson P."/>
            <person name="Tunlid A."/>
        </authorList>
    </citation>
    <scope>NUCLEOTIDE SEQUENCE [LARGE SCALE GENOMIC DNA]</scope>
    <source>
        <strain evidence="1 2">CBS 291.85</strain>
    </source>
</reference>
<dbReference type="Gene3D" id="3.80.10.10">
    <property type="entry name" value="Ribonuclease Inhibitor"/>
    <property type="match status" value="1"/>
</dbReference>
<keyword evidence="2" id="KW-1185">Reference proteome</keyword>
<dbReference type="Proteomes" id="UP000559256">
    <property type="component" value="Unassembled WGS sequence"/>
</dbReference>
<dbReference type="EMBL" id="JAACJM010000015">
    <property type="protein sequence ID" value="KAF5368488.1"/>
    <property type="molecule type" value="Genomic_DNA"/>
</dbReference>
<comment type="caution">
    <text evidence="1">The sequence shown here is derived from an EMBL/GenBank/DDBJ whole genome shotgun (WGS) entry which is preliminary data.</text>
</comment>